<evidence type="ECO:0000256" key="6">
    <source>
        <dbReference type="ARBA" id="ARBA00022723"/>
    </source>
</evidence>
<protein>
    <recommendedName>
        <fullName evidence="14">Protein with SprT-like domain at the N terminus</fullName>
    </recommendedName>
</protein>
<dbReference type="OMA" id="AYKTHIW"/>
<keyword evidence="13" id="KW-0539">Nucleus</keyword>
<accession>A0A7R8Z049</accession>
<dbReference type="PANTHER" id="PTHR21220:SF0">
    <property type="entry name" value="DNA-DEPENDENT METALLOPROTEASE SPRTN"/>
    <property type="match status" value="1"/>
</dbReference>
<feature type="compositionally biased region" description="Basic and acidic residues" evidence="15">
    <location>
        <begin position="387"/>
        <end position="417"/>
    </location>
</feature>
<evidence type="ECO:0000256" key="11">
    <source>
        <dbReference type="ARBA" id="ARBA00023049"/>
    </source>
</evidence>
<feature type="region of interest" description="Disordered" evidence="15">
    <location>
        <begin position="591"/>
        <end position="615"/>
    </location>
</feature>
<evidence type="ECO:0000256" key="14">
    <source>
        <dbReference type="ARBA" id="ARBA00030396"/>
    </source>
</evidence>
<feature type="compositionally biased region" description="Polar residues" evidence="15">
    <location>
        <begin position="325"/>
        <end position="337"/>
    </location>
</feature>
<dbReference type="SMART" id="SM00731">
    <property type="entry name" value="SprT"/>
    <property type="match status" value="1"/>
</dbReference>
<dbReference type="SMART" id="SM00734">
    <property type="entry name" value="ZnF_Rad18"/>
    <property type="match status" value="2"/>
</dbReference>
<feature type="domain" description="SprT-like" evidence="16">
    <location>
        <begin position="65"/>
        <end position="236"/>
    </location>
</feature>
<sequence length="682" mass="76990">MGDGDYLMALELQREFEREMELPEDVKVKAKNESNEKWKHRQTNADLNSTQNLVHPAWETLDPTPDVHSLFSAFDNKFFQGRLKCVTLEWSKRMYSCAGICYSSRNRFGMAVTIRLSEPLLKLRSRKDLVETLLHEMIHAYCSVLGIREGNGGHGPNFKKIMHGINKVAGTNITVYHSFHDEVDIYKTHWWRCNGICQHRKPFFGYVKRTSNRAPGPNDIWWRQHLESCGGTFLKIREPEKKKAKSEKENNPKAASSSKDIRTFFGNENKNSNKPKGFVKSNGGGTIVINDDGNARTAEKPWTSTPKKTGFQTGTNKVVGFKDLTGTQGTPSVQQRPTIDLSKTGYSLTSSSTSTSTTLDSAAPNKVDRDHLRNVWANRFPSNSSKRPNEDKDDKSVDNDESEEKRRKLDTERGKEEETLDNLIEINESWTEIDDEVMLKVDHQDVIDISSDEDDNAVPLVEVSAPISTKLEKQTSEERQKLIKQEILDSSDCMLSEDDIELLDDDYNDDIVTASAELADTSLIDDLFGEDTLLSDFKKQNAVVASNSRYHSDPKNDIISCPICQDKVVRQFFSDHLEGCSGISTKIVAPKSKAKAPVPKRKNESRSNNLSPNSVKRALQEAGYEENEFANILEMDESPPRGNEGQNRRRPLDTSTHACPVCGREVDVDRINEHLDICLPGR</sequence>
<gene>
    <name evidence="18" type="ORF">HERILL_LOCUS13603</name>
</gene>
<evidence type="ECO:0000256" key="3">
    <source>
        <dbReference type="ARBA" id="ARBA00010724"/>
    </source>
</evidence>
<reference evidence="18 19" key="1">
    <citation type="submission" date="2020-11" db="EMBL/GenBank/DDBJ databases">
        <authorList>
            <person name="Wallbank WR R."/>
            <person name="Pardo Diaz C."/>
            <person name="Kozak K."/>
            <person name="Martin S."/>
            <person name="Jiggins C."/>
            <person name="Moest M."/>
            <person name="Warren A I."/>
            <person name="Generalovic N T."/>
            <person name="Byers J.R.P. K."/>
            <person name="Montejo-Kovacevich G."/>
            <person name="Yen C E."/>
        </authorList>
    </citation>
    <scope>NUCLEOTIDE SEQUENCE [LARGE SCALE GENOMIC DNA]</scope>
</reference>
<dbReference type="InterPro" id="IPR006640">
    <property type="entry name" value="SprT-like_domain"/>
</dbReference>
<evidence type="ECO:0000256" key="5">
    <source>
        <dbReference type="ARBA" id="ARBA00022670"/>
    </source>
</evidence>
<dbReference type="InterPro" id="IPR044245">
    <property type="entry name" value="Spartan"/>
</dbReference>
<feature type="compositionally biased region" description="Polar residues" evidence="15">
    <location>
        <begin position="302"/>
        <end position="316"/>
    </location>
</feature>
<evidence type="ECO:0000313" key="18">
    <source>
        <dbReference type="EMBL" id="CAD7091176.1"/>
    </source>
</evidence>
<keyword evidence="6" id="KW-0479">Metal-binding</keyword>
<dbReference type="Gene3D" id="3.30.160.60">
    <property type="entry name" value="Classic Zinc Finger"/>
    <property type="match status" value="1"/>
</dbReference>
<keyword evidence="11" id="KW-0482">Metalloprotease</keyword>
<evidence type="ECO:0000256" key="7">
    <source>
        <dbReference type="ARBA" id="ARBA00022763"/>
    </source>
</evidence>
<evidence type="ECO:0000256" key="4">
    <source>
        <dbReference type="ARBA" id="ARBA00022454"/>
    </source>
</evidence>
<name>A0A7R8Z049_HERIL</name>
<feature type="compositionally biased region" description="Basic and acidic residues" evidence="15">
    <location>
        <begin position="237"/>
        <end position="251"/>
    </location>
</feature>
<dbReference type="InParanoid" id="A0A7R8Z049"/>
<dbReference type="GO" id="GO:0008270">
    <property type="term" value="F:zinc ion binding"/>
    <property type="evidence" value="ECO:0007669"/>
    <property type="project" value="UniProtKB-KW"/>
</dbReference>
<dbReference type="FunCoup" id="A0A7R8Z049">
    <property type="interactions" value="720"/>
</dbReference>
<keyword evidence="10" id="KW-0862">Zinc</keyword>
<feature type="region of interest" description="Disordered" evidence="15">
    <location>
        <begin position="633"/>
        <end position="656"/>
    </location>
</feature>
<dbReference type="EMBL" id="LR899013">
    <property type="protein sequence ID" value="CAD7091176.1"/>
    <property type="molecule type" value="Genomic_DNA"/>
</dbReference>
<proteinExistence type="inferred from homology"/>
<feature type="compositionally biased region" description="Low complexity" evidence="15">
    <location>
        <begin position="341"/>
        <end position="361"/>
    </location>
</feature>
<evidence type="ECO:0000256" key="8">
    <source>
        <dbReference type="ARBA" id="ARBA00022771"/>
    </source>
</evidence>
<evidence type="ECO:0000256" key="9">
    <source>
        <dbReference type="ARBA" id="ARBA00022801"/>
    </source>
</evidence>
<dbReference type="GO" id="GO:0004222">
    <property type="term" value="F:metalloendopeptidase activity"/>
    <property type="evidence" value="ECO:0007669"/>
    <property type="project" value="InterPro"/>
</dbReference>
<comment type="similarity">
    <text evidence="3">Belongs to the Spartan family.</text>
</comment>
<evidence type="ECO:0000259" key="16">
    <source>
        <dbReference type="SMART" id="SM00731"/>
    </source>
</evidence>
<feature type="domain" description="UBZ4-type" evidence="17">
    <location>
        <begin position="558"/>
        <end position="581"/>
    </location>
</feature>
<evidence type="ECO:0000259" key="17">
    <source>
        <dbReference type="SMART" id="SM00734"/>
    </source>
</evidence>
<dbReference type="GO" id="GO:0003697">
    <property type="term" value="F:single-stranded DNA binding"/>
    <property type="evidence" value="ECO:0007669"/>
    <property type="project" value="InterPro"/>
</dbReference>
<comment type="subcellular location">
    <subcellularLocation>
        <location evidence="2">Chromosome</location>
    </subcellularLocation>
    <subcellularLocation>
        <location evidence="1">Nucleus</location>
    </subcellularLocation>
</comment>
<keyword evidence="12" id="KW-0234">DNA repair</keyword>
<evidence type="ECO:0000256" key="12">
    <source>
        <dbReference type="ARBA" id="ARBA00023204"/>
    </source>
</evidence>
<dbReference type="Pfam" id="PF22934">
    <property type="entry name" value="SPRTN_ZBD"/>
    <property type="match status" value="1"/>
</dbReference>
<keyword evidence="7" id="KW-0227">DNA damage</keyword>
<evidence type="ECO:0000256" key="15">
    <source>
        <dbReference type="SAM" id="MobiDB-lite"/>
    </source>
</evidence>
<keyword evidence="4" id="KW-0158">Chromosome</keyword>
<evidence type="ECO:0000256" key="2">
    <source>
        <dbReference type="ARBA" id="ARBA00004286"/>
    </source>
</evidence>
<evidence type="ECO:0000256" key="13">
    <source>
        <dbReference type="ARBA" id="ARBA00023242"/>
    </source>
</evidence>
<dbReference type="PANTHER" id="PTHR21220">
    <property type="entry name" value="DNA-DEPENDENT METALLOPROTEASE SPRTN"/>
    <property type="match status" value="1"/>
</dbReference>
<keyword evidence="19" id="KW-1185">Reference proteome</keyword>
<dbReference type="InterPro" id="IPR006642">
    <property type="entry name" value="Rad18_UBZ4"/>
</dbReference>
<keyword evidence="5" id="KW-0645">Protease</keyword>
<dbReference type="InterPro" id="IPR055220">
    <property type="entry name" value="SPRTN_ZBD"/>
</dbReference>
<feature type="domain" description="UBZ4-type" evidence="17">
    <location>
        <begin position="656"/>
        <end position="679"/>
    </location>
</feature>
<dbReference type="GO" id="GO:0005634">
    <property type="term" value="C:nucleus"/>
    <property type="evidence" value="ECO:0007669"/>
    <property type="project" value="UniProtKB-SubCell"/>
</dbReference>
<evidence type="ECO:0000256" key="10">
    <source>
        <dbReference type="ARBA" id="ARBA00022833"/>
    </source>
</evidence>
<evidence type="ECO:0000256" key="1">
    <source>
        <dbReference type="ARBA" id="ARBA00004123"/>
    </source>
</evidence>
<keyword evidence="8" id="KW-0863">Zinc-finger</keyword>
<dbReference type="GO" id="GO:0005694">
    <property type="term" value="C:chromosome"/>
    <property type="evidence" value="ECO:0007669"/>
    <property type="project" value="UniProtKB-SubCell"/>
</dbReference>
<organism evidence="18 19">
    <name type="scientific">Hermetia illucens</name>
    <name type="common">Black soldier fly</name>
    <dbReference type="NCBI Taxonomy" id="343691"/>
    <lineage>
        <taxon>Eukaryota</taxon>
        <taxon>Metazoa</taxon>
        <taxon>Ecdysozoa</taxon>
        <taxon>Arthropoda</taxon>
        <taxon>Hexapoda</taxon>
        <taxon>Insecta</taxon>
        <taxon>Pterygota</taxon>
        <taxon>Neoptera</taxon>
        <taxon>Endopterygota</taxon>
        <taxon>Diptera</taxon>
        <taxon>Brachycera</taxon>
        <taxon>Stratiomyomorpha</taxon>
        <taxon>Stratiomyidae</taxon>
        <taxon>Hermetiinae</taxon>
        <taxon>Hermetia</taxon>
    </lineage>
</organism>
<evidence type="ECO:0000313" key="19">
    <source>
        <dbReference type="Proteomes" id="UP000594454"/>
    </source>
</evidence>
<dbReference type="AlphaFoldDB" id="A0A7R8Z049"/>
<dbReference type="GO" id="GO:0006281">
    <property type="term" value="P:DNA repair"/>
    <property type="evidence" value="ECO:0007669"/>
    <property type="project" value="UniProtKB-KW"/>
</dbReference>
<dbReference type="Pfam" id="PF10263">
    <property type="entry name" value="SprT-like"/>
    <property type="match status" value="1"/>
</dbReference>
<dbReference type="Proteomes" id="UP000594454">
    <property type="component" value="Chromosome 5"/>
</dbReference>
<dbReference type="GO" id="GO:0031593">
    <property type="term" value="F:polyubiquitin modification-dependent protein binding"/>
    <property type="evidence" value="ECO:0007669"/>
    <property type="project" value="TreeGrafter"/>
</dbReference>
<dbReference type="GO" id="GO:0006508">
    <property type="term" value="P:proteolysis"/>
    <property type="evidence" value="ECO:0007669"/>
    <property type="project" value="UniProtKB-KW"/>
</dbReference>
<dbReference type="OrthoDB" id="5236983at2759"/>
<keyword evidence="9" id="KW-0378">Hydrolase</keyword>
<feature type="region of interest" description="Disordered" evidence="15">
    <location>
        <begin position="237"/>
        <end position="418"/>
    </location>
</feature>